<gene>
    <name evidence="1" type="ORF">HGI30_15020</name>
</gene>
<evidence type="ECO:0000313" key="1">
    <source>
        <dbReference type="EMBL" id="QJC52744.1"/>
    </source>
</evidence>
<organism evidence="1 2">
    <name type="scientific">Paenibacillus albicereus</name>
    <dbReference type="NCBI Taxonomy" id="2726185"/>
    <lineage>
        <taxon>Bacteria</taxon>
        <taxon>Bacillati</taxon>
        <taxon>Bacillota</taxon>
        <taxon>Bacilli</taxon>
        <taxon>Bacillales</taxon>
        <taxon>Paenibacillaceae</taxon>
        <taxon>Paenibacillus</taxon>
    </lineage>
</organism>
<sequence>MEEAMRFVGVDPATKTGFVALDYDGSILEELELIGAGEKGKGREISMPQLVDLENQLYRLLKPGDEIVIEQAAAKTQKPLTTGALHGGLRSMIIRRQLRYNEINPIWTKQYVGVTGWTGETGNKRRLTGPEKKAEVKRASIQHFGYPVAGLKRSDNIIDAYIIARAALNLYRMRELQPLLDTLPYQVDVTTKILHNA</sequence>
<dbReference type="Gene3D" id="3.30.420.10">
    <property type="entry name" value="Ribonuclease H-like superfamily/Ribonuclease H"/>
    <property type="match status" value="1"/>
</dbReference>
<reference evidence="1 2" key="1">
    <citation type="submission" date="2020-04" db="EMBL/GenBank/DDBJ databases">
        <title>Novel Paenibacillus strain UniB2 isolated from commercial digestive syrup.</title>
        <authorList>
            <person name="Thorat V."/>
            <person name="Kirdat K."/>
            <person name="Tiwarekar B."/>
            <person name="Yadav A."/>
        </authorList>
    </citation>
    <scope>NUCLEOTIDE SEQUENCE [LARGE SCALE GENOMIC DNA]</scope>
    <source>
        <strain evidence="1 2">UniB2</strain>
    </source>
</reference>
<dbReference type="AlphaFoldDB" id="A0A6H2GZ81"/>
<accession>A0A6H2GZ81</accession>
<dbReference type="InterPro" id="IPR036397">
    <property type="entry name" value="RNaseH_sf"/>
</dbReference>
<evidence type="ECO:0000313" key="2">
    <source>
        <dbReference type="Proteomes" id="UP000502136"/>
    </source>
</evidence>
<dbReference type="KEGG" id="palr:HGI30_15020"/>
<name>A0A6H2GZ81_9BACL</name>
<dbReference type="Proteomes" id="UP000502136">
    <property type="component" value="Chromosome"/>
</dbReference>
<dbReference type="SUPFAM" id="SSF53098">
    <property type="entry name" value="Ribonuclease H-like"/>
    <property type="match status" value="1"/>
</dbReference>
<keyword evidence="2" id="KW-1185">Reference proteome</keyword>
<dbReference type="InterPro" id="IPR012337">
    <property type="entry name" value="RNaseH-like_sf"/>
</dbReference>
<dbReference type="EMBL" id="CP051428">
    <property type="protein sequence ID" value="QJC52744.1"/>
    <property type="molecule type" value="Genomic_DNA"/>
</dbReference>
<dbReference type="GO" id="GO:0003676">
    <property type="term" value="F:nucleic acid binding"/>
    <property type="evidence" value="ECO:0007669"/>
    <property type="project" value="InterPro"/>
</dbReference>
<dbReference type="RefSeq" id="WP_168908296.1">
    <property type="nucleotide sequence ID" value="NZ_CP051428.1"/>
</dbReference>
<proteinExistence type="predicted"/>
<protein>
    <submittedName>
        <fullName evidence="1">Uncharacterized protein</fullName>
    </submittedName>
</protein>